<organism evidence="1">
    <name type="scientific">Timema douglasi</name>
    <name type="common">Walking stick</name>
    <dbReference type="NCBI Taxonomy" id="61478"/>
    <lineage>
        <taxon>Eukaryota</taxon>
        <taxon>Metazoa</taxon>
        <taxon>Ecdysozoa</taxon>
        <taxon>Arthropoda</taxon>
        <taxon>Hexapoda</taxon>
        <taxon>Insecta</taxon>
        <taxon>Pterygota</taxon>
        <taxon>Neoptera</taxon>
        <taxon>Polyneoptera</taxon>
        <taxon>Phasmatodea</taxon>
        <taxon>Timematodea</taxon>
        <taxon>Timematoidea</taxon>
        <taxon>Timematidae</taxon>
        <taxon>Timema</taxon>
    </lineage>
</organism>
<dbReference type="EMBL" id="OA566392">
    <property type="protein sequence ID" value="CAD7198823.1"/>
    <property type="molecule type" value="Genomic_DNA"/>
</dbReference>
<name>A0A7R8VLP3_TIMDO</name>
<reference evidence="1" key="1">
    <citation type="submission" date="2020-11" db="EMBL/GenBank/DDBJ databases">
        <authorList>
            <person name="Tran Van P."/>
        </authorList>
    </citation>
    <scope>NUCLEOTIDE SEQUENCE</scope>
</reference>
<proteinExistence type="predicted"/>
<gene>
    <name evidence="1" type="ORF">TDIB3V08_LOCUS5098</name>
</gene>
<sequence length="259" mass="28351">MKRVVISRLALARCRDSRFVLPIFPNEDQGKNESGNYGQRRNDGHPNKRSIVVPGLVQCGTNILFTHITLVDGSEDVDVLVLWEHRPESLHELSPLQAASYPVAGQDPEILEAFVRDGHSITRPRWQTPVLLPQDSVTRVSSKSAGPGWSLSLGRIPVVHTPPEEGSLTPGGALKHPSFLTRARGVAALEEVVPDLIFIGVITTEVGSVVELSPSLRVVIAPEVEFDAIVSFFLTVTSVEVEFHEPKTSNDELGGRLRH</sequence>
<dbReference type="AlphaFoldDB" id="A0A7R8VLP3"/>
<evidence type="ECO:0000313" key="1">
    <source>
        <dbReference type="EMBL" id="CAD7198823.1"/>
    </source>
</evidence>
<protein>
    <submittedName>
        <fullName evidence="1">Uncharacterized protein</fullName>
    </submittedName>
</protein>
<accession>A0A7R8VLP3</accession>